<gene>
    <name evidence="3" type="ORF">ACFSQS_10845</name>
</gene>
<feature type="domain" description="TonB-dependent receptor plug" evidence="2">
    <location>
        <begin position="622"/>
        <end position="698"/>
    </location>
</feature>
<reference evidence="4" key="1">
    <citation type="journal article" date="2019" name="Int. J. Syst. Evol. Microbiol.">
        <title>The Global Catalogue of Microorganisms (GCM) 10K type strain sequencing project: providing services to taxonomists for standard genome sequencing and annotation.</title>
        <authorList>
            <consortium name="The Broad Institute Genomics Platform"/>
            <consortium name="The Broad Institute Genome Sequencing Center for Infectious Disease"/>
            <person name="Wu L."/>
            <person name="Ma J."/>
        </authorList>
    </citation>
    <scope>NUCLEOTIDE SEQUENCE [LARGE SCALE GENOMIC DNA]</scope>
    <source>
        <strain evidence="4">KCTC 42903</strain>
    </source>
</reference>
<dbReference type="Gene3D" id="2.170.130.10">
    <property type="entry name" value="TonB-dependent receptor, plug domain"/>
    <property type="match status" value="1"/>
</dbReference>
<evidence type="ECO:0000313" key="4">
    <source>
        <dbReference type="Proteomes" id="UP001597441"/>
    </source>
</evidence>
<keyword evidence="4" id="KW-1185">Reference proteome</keyword>
<proteinExistence type="predicted"/>
<dbReference type="RefSeq" id="WP_388018402.1">
    <property type="nucleotide sequence ID" value="NZ_JBHUDT010000004.1"/>
</dbReference>
<dbReference type="Pfam" id="PF07715">
    <property type="entry name" value="Plug"/>
    <property type="match status" value="1"/>
</dbReference>
<name>A0ABW5JV45_9FLAO</name>
<dbReference type="EMBL" id="JBHULK010000004">
    <property type="protein sequence ID" value="MFD2535600.1"/>
    <property type="molecule type" value="Genomic_DNA"/>
</dbReference>
<evidence type="ECO:0000259" key="2">
    <source>
        <dbReference type="Pfam" id="PF07715"/>
    </source>
</evidence>
<dbReference type="InterPro" id="IPR037066">
    <property type="entry name" value="Plug_dom_sf"/>
</dbReference>
<dbReference type="Proteomes" id="UP001597441">
    <property type="component" value="Unassembled WGS sequence"/>
</dbReference>
<dbReference type="Gene3D" id="2.60.40.1930">
    <property type="match status" value="1"/>
</dbReference>
<sequence>MIKKILLCFSICLANSTLLSSQTKKTIPDIEKTYLHTDRSQYTIGESLWYKVYSVYAYNNLLFDHSNMLYVELISPDSKIISRNKTRIEKGLGHGDFKLTDSVGVKKAGVYQIRAYTNWNRNFGEDFVFKKTIEILDVFKNQPEKKEASNTSKSIKEVKTVSEGRRSKFSVQFFPEGGSLVENVLSVVAFKAVDDRGKPIAVECKVFDSDGALVSIMGSIHDGMGQFQLKPTKGKTYHAEITTVNGVQIKADLPKAIAQGYVISSKKRNDKDIITISTNDATLKQNPNAPVTIICTTRGITYFEGTQPLENTTLSFELPTADFPDGISQVTLYDANLVPQTERLVYVEKEHDLQINLSTNKKIYKPNEKVTVNISSKTKTGDIAPGSFSLSSTDMNGVEDASDYGTNISSYFLMESDIRGHVHNPGYYFDKSNPKRLAHLDLLLLTQGWRDFLWKKMPILKGKPNYNVEKGITVTGIVKKLFGRTPKVNNQVTLGLLNKGKVNMLTTVTDSMGRFTFENMVFMGNATMMLNTQDRKRKNRGMIVLDSLHQPAMETHFKSDGIQFTPEINTLTETVYKKHIMFGVAPENVLEEVEIIGKKKKETPSLYGRADRTYVFDEKTPQFSTIQQLIQFTIPGVITFGGSVGFNRYNGRPAHIIIDGVPSIQEDLDFIQPSDVAKIESMNSSSAAIFGSKGANGVIIIYLKEGVVNKRVKKVFHSITQEIAGFYDARQFYSPDLENPDPTMDNRNAIRNTLFWDPYVHPNESGVYFSSYYNSAAETRVKVTLEGITASGIPVVVKTHYNVEK</sequence>
<accession>A0ABW5JV45</accession>
<protein>
    <submittedName>
        <fullName evidence="3">TonB-dependent receptor plug domain-containing protein</fullName>
    </submittedName>
</protein>
<comment type="caution">
    <text evidence="3">The sequence shown here is derived from an EMBL/GenBank/DDBJ whole genome shotgun (WGS) entry which is preliminary data.</text>
</comment>
<evidence type="ECO:0000256" key="1">
    <source>
        <dbReference type="SAM" id="SignalP"/>
    </source>
</evidence>
<feature type="signal peptide" evidence="1">
    <location>
        <begin position="1"/>
        <end position="19"/>
    </location>
</feature>
<feature type="chain" id="PRO_5045694320" evidence="1">
    <location>
        <begin position="20"/>
        <end position="805"/>
    </location>
</feature>
<dbReference type="InterPro" id="IPR012910">
    <property type="entry name" value="Plug_dom"/>
</dbReference>
<keyword evidence="1" id="KW-0732">Signal</keyword>
<evidence type="ECO:0000313" key="3">
    <source>
        <dbReference type="EMBL" id="MFD2535600.1"/>
    </source>
</evidence>
<dbReference type="SUPFAM" id="SSF56935">
    <property type="entry name" value="Porins"/>
    <property type="match status" value="1"/>
</dbReference>
<keyword evidence="3" id="KW-0675">Receptor</keyword>
<organism evidence="3 4">
    <name type="scientific">Gelatiniphilus marinus</name>
    <dbReference type="NCBI Taxonomy" id="1759464"/>
    <lineage>
        <taxon>Bacteria</taxon>
        <taxon>Pseudomonadati</taxon>
        <taxon>Bacteroidota</taxon>
        <taxon>Flavobacteriia</taxon>
        <taxon>Flavobacteriales</taxon>
        <taxon>Flavobacteriaceae</taxon>
        <taxon>Gelatiniphilus</taxon>
    </lineage>
</organism>